<proteinExistence type="inferred from homology"/>
<comment type="similarity">
    <text evidence="1 7">Belongs to the acylphosphatase family.</text>
</comment>
<comment type="caution">
    <text evidence="9">The sequence shown here is derived from an EMBL/GenBank/DDBJ whole genome shotgun (WGS) entry which is preliminary data.</text>
</comment>
<dbReference type="PANTHER" id="PTHR47268">
    <property type="entry name" value="ACYLPHOSPHATASE"/>
    <property type="match status" value="1"/>
</dbReference>
<dbReference type="EC" id="3.6.1.7" evidence="2 5"/>
<dbReference type="InterPro" id="IPR001792">
    <property type="entry name" value="Acylphosphatase-like_dom"/>
</dbReference>
<evidence type="ECO:0000259" key="8">
    <source>
        <dbReference type="PROSITE" id="PS51160"/>
    </source>
</evidence>
<dbReference type="Pfam" id="PF00708">
    <property type="entry name" value="Acylphosphatase"/>
    <property type="match status" value="1"/>
</dbReference>
<dbReference type="RefSeq" id="WP_230525967.1">
    <property type="nucleotide sequence ID" value="NZ_JAJGAK010000001.1"/>
</dbReference>
<name>A0ABS8JFI4_9GAMM</name>
<dbReference type="Proteomes" id="UP001165293">
    <property type="component" value="Unassembled WGS sequence"/>
</dbReference>
<dbReference type="InterPro" id="IPR036046">
    <property type="entry name" value="Acylphosphatase-like_dom_sf"/>
</dbReference>
<feature type="active site" evidence="5">
    <location>
        <position position="36"/>
    </location>
</feature>
<dbReference type="SUPFAM" id="SSF54975">
    <property type="entry name" value="Acylphosphatase/BLUF domain-like"/>
    <property type="match status" value="1"/>
</dbReference>
<feature type="domain" description="Acylphosphatase-like" evidence="8">
    <location>
        <begin position="3"/>
        <end position="89"/>
    </location>
</feature>
<dbReference type="NCBIfam" id="NF011000">
    <property type="entry name" value="PRK14426.1"/>
    <property type="match status" value="1"/>
</dbReference>
<evidence type="ECO:0000256" key="6">
    <source>
        <dbReference type="RuleBase" id="RU000553"/>
    </source>
</evidence>
<gene>
    <name evidence="9" type="ORF">LK996_04645</name>
</gene>
<dbReference type="InterPro" id="IPR017968">
    <property type="entry name" value="Acylphosphatase_CS"/>
</dbReference>
<accession>A0ABS8JFI4</accession>
<keyword evidence="10" id="KW-1185">Reference proteome</keyword>
<comment type="catalytic activity">
    <reaction evidence="4 5 6">
        <text>an acyl phosphate + H2O = a carboxylate + phosphate + H(+)</text>
        <dbReference type="Rhea" id="RHEA:14965"/>
        <dbReference type="ChEBI" id="CHEBI:15377"/>
        <dbReference type="ChEBI" id="CHEBI:15378"/>
        <dbReference type="ChEBI" id="CHEBI:29067"/>
        <dbReference type="ChEBI" id="CHEBI:43474"/>
        <dbReference type="ChEBI" id="CHEBI:59918"/>
        <dbReference type="EC" id="3.6.1.7"/>
    </reaction>
</comment>
<keyword evidence="5 6" id="KW-0378">Hydrolase</keyword>
<dbReference type="PROSITE" id="PS00151">
    <property type="entry name" value="ACYLPHOSPHATASE_2"/>
    <property type="match status" value="1"/>
</dbReference>
<feature type="active site" evidence="5">
    <location>
        <position position="18"/>
    </location>
</feature>
<evidence type="ECO:0000256" key="3">
    <source>
        <dbReference type="ARBA" id="ARBA00015991"/>
    </source>
</evidence>
<protein>
    <recommendedName>
        <fullName evidence="3 5">Acylphosphatase</fullName>
        <ecNumber evidence="2 5">3.6.1.7</ecNumber>
    </recommendedName>
</protein>
<reference evidence="9" key="1">
    <citation type="submission" date="2021-10" db="EMBL/GenBank/DDBJ databases">
        <authorList>
            <person name="Lyu M."/>
            <person name="Wang X."/>
            <person name="Meng X."/>
            <person name="Xu K."/>
        </authorList>
    </citation>
    <scope>NUCLEOTIDE SEQUENCE</scope>
    <source>
        <strain evidence="9">A6</strain>
    </source>
</reference>
<evidence type="ECO:0000256" key="7">
    <source>
        <dbReference type="RuleBase" id="RU004168"/>
    </source>
</evidence>
<evidence type="ECO:0000256" key="5">
    <source>
        <dbReference type="PROSITE-ProRule" id="PRU00520"/>
    </source>
</evidence>
<dbReference type="PROSITE" id="PS00150">
    <property type="entry name" value="ACYLPHOSPHATASE_1"/>
    <property type="match status" value="1"/>
</dbReference>
<organism evidence="9 10">
    <name type="scientific">Noviluteimonas lactosilytica</name>
    <dbReference type="NCBI Taxonomy" id="2888523"/>
    <lineage>
        <taxon>Bacteria</taxon>
        <taxon>Pseudomonadati</taxon>
        <taxon>Pseudomonadota</taxon>
        <taxon>Gammaproteobacteria</taxon>
        <taxon>Lysobacterales</taxon>
        <taxon>Lysobacteraceae</taxon>
        <taxon>Noviluteimonas</taxon>
    </lineage>
</organism>
<evidence type="ECO:0000313" key="9">
    <source>
        <dbReference type="EMBL" id="MCC8362359.1"/>
    </source>
</evidence>
<dbReference type="NCBIfam" id="NF011022">
    <property type="entry name" value="PRK14451.1"/>
    <property type="match status" value="1"/>
</dbReference>
<sequence>MAAARFFIEGRVQGVFFRASTRQQATELGLRGYARNLHDGRVEVLAVGDVQALERLAEWLKHGPPHARVSRVERISADDGEAGASFDTG</sequence>
<dbReference type="EMBL" id="JAJGAK010000001">
    <property type="protein sequence ID" value="MCC8362359.1"/>
    <property type="molecule type" value="Genomic_DNA"/>
</dbReference>
<dbReference type="PROSITE" id="PS51160">
    <property type="entry name" value="ACYLPHOSPHATASE_3"/>
    <property type="match status" value="1"/>
</dbReference>
<dbReference type="Gene3D" id="3.30.70.100">
    <property type="match status" value="1"/>
</dbReference>
<evidence type="ECO:0000256" key="2">
    <source>
        <dbReference type="ARBA" id="ARBA00012150"/>
    </source>
</evidence>
<dbReference type="InterPro" id="IPR020456">
    <property type="entry name" value="Acylphosphatase"/>
</dbReference>
<evidence type="ECO:0000256" key="1">
    <source>
        <dbReference type="ARBA" id="ARBA00005614"/>
    </source>
</evidence>
<evidence type="ECO:0000256" key="4">
    <source>
        <dbReference type="ARBA" id="ARBA00047645"/>
    </source>
</evidence>
<evidence type="ECO:0000313" key="10">
    <source>
        <dbReference type="Proteomes" id="UP001165293"/>
    </source>
</evidence>
<dbReference type="PANTHER" id="PTHR47268:SF4">
    <property type="entry name" value="ACYLPHOSPHATASE"/>
    <property type="match status" value="1"/>
</dbReference>